<name>A0A3E2N9J1_9FIRM</name>
<organism evidence="2 3">
    <name type="scientific">Lacrimispora amygdalina</name>
    <dbReference type="NCBI Taxonomy" id="253257"/>
    <lineage>
        <taxon>Bacteria</taxon>
        <taxon>Bacillati</taxon>
        <taxon>Bacillota</taxon>
        <taxon>Clostridia</taxon>
        <taxon>Lachnospirales</taxon>
        <taxon>Lachnospiraceae</taxon>
        <taxon>Lacrimispora</taxon>
    </lineage>
</organism>
<keyword evidence="1" id="KW-1133">Transmembrane helix</keyword>
<comment type="caution">
    <text evidence="2">The sequence shown here is derived from an EMBL/GenBank/DDBJ whole genome shotgun (WGS) entry which is preliminary data.</text>
</comment>
<dbReference type="EMBL" id="QOHO01000057">
    <property type="protein sequence ID" value="RFZ77652.1"/>
    <property type="molecule type" value="Genomic_DNA"/>
</dbReference>
<feature type="transmembrane region" description="Helical" evidence="1">
    <location>
        <begin position="40"/>
        <end position="57"/>
    </location>
</feature>
<sequence>MNRWNESPPILKRKFLLTLLAGIGAVIVSLIFFIAAGDRILLMLGGILLVFCVFRSVSIWRLISNDNYETAEGVCTGITSPPFRRYRRIHLLDENGSEFTVLLDRSARLTIGTPYRFYFQKNARPLMGNAYLDASLSTNAFLGYEEIQTADSGSPEQEEK</sequence>
<evidence type="ECO:0000256" key="1">
    <source>
        <dbReference type="SAM" id="Phobius"/>
    </source>
</evidence>
<evidence type="ECO:0000313" key="2">
    <source>
        <dbReference type="EMBL" id="RFZ77652.1"/>
    </source>
</evidence>
<dbReference type="OrthoDB" id="1909371at2"/>
<keyword evidence="1" id="KW-0472">Membrane</keyword>
<dbReference type="RefSeq" id="WP_117418310.1">
    <property type="nucleotide sequence ID" value="NZ_QOHO01000057.1"/>
</dbReference>
<evidence type="ECO:0000313" key="3">
    <source>
        <dbReference type="Proteomes" id="UP000260680"/>
    </source>
</evidence>
<proteinExistence type="predicted"/>
<reference evidence="2 3" key="1">
    <citation type="submission" date="2018-07" db="EMBL/GenBank/DDBJ databases">
        <title>New species, Clostridium PI-S10-A1B.</title>
        <authorList>
            <person name="Krishna G."/>
            <person name="Summeta K."/>
            <person name="Shikha S."/>
            <person name="Prabhu P.B."/>
            <person name="Suresh K."/>
        </authorList>
    </citation>
    <scope>NUCLEOTIDE SEQUENCE [LARGE SCALE GENOMIC DNA]</scope>
    <source>
        <strain evidence="2 3">PI-S10-A1B</strain>
    </source>
</reference>
<accession>A0A3E2N9J1</accession>
<dbReference type="AlphaFoldDB" id="A0A3E2N9J1"/>
<keyword evidence="1" id="KW-0812">Transmembrane</keyword>
<gene>
    <name evidence="2" type="ORF">DS742_17515</name>
</gene>
<protein>
    <submittedName>
        <fullName evidence="2">Uncharacterized protein</fullName>
    </submittedName>
</protein>
<dbReference type="Proteomes" id="UP000260680">
    <property type="component" value="Unassembled WGS sequence"/>
</dbReference>
<feature type="transmembrane region" description="Helical" evidence="1">
    <location>
        <begin position="15"/>
        <end position="34"/>
    </location>
</feature>